<keyword evidence="5 6" id="KW-0472">Membrane</keyword>
<dbReference type="InterPro" id="IPR045584">
    <property type="entry name" value="Pilin-like"/>
</dbReference>
<name>A0A0G0XDY4_9BACT</name>
<evidence type="ECO:0000313" key="7">
    <source>
        <dbReference type="EMBL" id="KKS22602.1"/>
    </source>
</evidence>
<dbReference type="GO" id="GO:0015628">
    <property type="term" value="P:protein secretion by the type II secretion system"/>
    <property type="evidence" value="ECO:0007669"/>
    <property type="project" value="InterPro"/>
</dbReference>
<dbReference type="InterPro" id="IPR000983">
    <property type="entry name" value="Bac_GSPG_pilin"/>
</dbReference>
<dbReference type="EMBL" id="LCBY01000014">
    <property type="protein sequence ID" value="KKS22602.1"/>
    <property type="molecule type" value="Genomic_DNA"/>
</dbReference>
<sequence length="216" mass="23497">MASQVTSYQLPVTRRAFTLRFGGFTLAELLISVSIIALITSSTVAGFANVLRRARDTKRLADMEAIHTALDSYYADKGHYPGSADGITQCGLFIGVGDRGPTTVSCRTNPIPQISIDQLLAPYMGDVPHDPLHDSTDFDSSNGITSQYFYAYDPQHNIRMLPTPPDLETGCSNGSASGVVFGFRRSETNNPNLNRDTCADSQMQLNLSHYNVGIVL</sequence>
<evidence type="ECO:0000256" key="2">
    <source>
        <dbReference type="ARBA" id="ARBA00022481"/>
    </source>
</evidence>
<dbReference type="PRINTS" id="PR00813">
    <property type="entry name" value="BCTERIALGSPG"/>
</dbReference>
<dbReference type="PANTHER" id="PTHR30093">
    <property type="entry name" value="GENERAL SECRETION PATHWAY PROTEIN G"/>
    <property type="match status" value="1"/>
</dbReference>
<evidence type="ECO:0000313" key="8">
    <source>
        <dbReference type="Proteomes" id="UP000034371"/>
    </source>
</evidence>
<evidence type="ECO:0000256" key="3">
    <source>
        <dbReference type="ARBA" id="ARBA00022692"/>
    </source>
</evidence>
<comment type="subcellular location">
    <subcellularLocation>
        <location evidence="1">Membrane</location>
        <topology evidence="1">Single-pass membrane protein</topology>
    </subcellularLocation>
</comment>
<gene>
    <name evidence="7" type="ORF">UU78_C0014G0003</name>
</gene>
<accession>A0A0G0XDY4</accession>
<evidence type="ECO:0000256" key="5">
    <source>
        <dbReference type="ARBA" id="ARBA00023136"/>
    </source>
</evidence>
<keyword evidence="2" id="KW-0488">Methylation</keyword>
<dbReference type="Proteomes" id="UP000034371">
    <property type="component" value="Unassembled WGS sequence"/>
</dbReference>
<proteinExistence type="predicted"/>
<dbReference type="Gene3D" id="3.30.700.10">
    <property type="entry name" value="Glycoprotein, Type 4 Pilin"/>
    <property type="match status" value="1"/>
</dbReference>
<dbReference type="GO" id="GO:0015627">
    <property type="term" value="C:type II protein secretion system complex"/>
    <property type="evidence" value="ECO:0007669"/>
    <property type="project" value="InterPro"/>
</dbReference>
<comment type="caution">
    <text evidence="7">The sequence shown here is derived from an EMBL/GenBank/DDBJ whole genome shotgun (WGS) entry which is preliminary data.</text>
</comment>
<protein>
    <submittedName>
        <fullName evidence="7">General secretion pathway protein G</fullName>
    </submittedName>
</protein>
<dbReference type="NCBIfam" id="TIGR02532">
    <property type="entry name" value="IV_pilin_GFxxxE"/>
    <property type="match status" value="1"/>
</dbReference>
<feature type="transmembrane region" description="Helical" evidence="6">
    <location>
        <begin position="29"/>
        <end position="51"/>
    </location>
</feature>
<dbReference type="InterPro" id="IPR012902">
    <property type="entry name" value="N_methyl_site"/>
</dbReference>
<dbReference type="AlphaFoldDB" id="A0A0G0XDY4"/>
<dbReference type="SUPFAM" id="SSF54523">
    <property type="entry name" value="Pili subunits"/>
    <property type="match status" value="1"/>
</dbReference>
<evidence type="ECO:0000256" key="6">
    <source>
        <dbReference type="SAM" id="Phobius"/>
    </source>
</evidence>
<keyword evidence="4 6" id="KW-1133">Transmembrane helix</keyword>
<evidence type="ECO:0000256" key="1">
    <source>
        <dbReference type="ARBA" id="ARBA00004167"/>
    </source>
</evidence>
<reference evidence="7 8" key="1">
    <citation type="journal article" date="2015" name="Nature">
        <title>rRNA introns, odd ribosomes, and small enigmatic genomes across a large radiation of phyla.</title>
        <authorList>
            <person name="Brown C.T."/>
            <person name="Hug L.A."/>
            <person name="Thomas B.C."/>
            <person name="Sharon I."/>
            <person name="Castelle C.J."/>
            <person name="Singh A."/>
            <person name="Wilkins M.J."/>
            <person name="Williams K.H."/>
            <person name="Banfield J.F."/>
        </authorList>
    </citation>
    <scope>NUCLEOTIDE SEQUENCE [LARGE SCALE GENOMIC DNA]</scope>
</reference>
<organism evidence="7 8">
    <name type="scientific">Candidatus Roizmanbacteria bacterium GW2011_GWC2_41_7</name>
    <dbReference type="NCBI Taxonomy" id="1618487"/>
    <lineage>
        <taxon>Bacteria</taxon>
        <taxon>Candidatus Roizmaniibacteriota</taxon>
    </lineage>
</organism>
<dbReference type="PANTHER" id="PTHR30093:SF44">
    <property type="entry name" value="TYPE II SECRETION SYSTEM CORE PROTEIN G"/>
    <property type="match status" value="1"/>
</dbReference>
<keyword evidence="3 6" id="KW-0812">Transmembrane</keyword>
<evidence type="ECO:0000256" key="4">
    <source>
        <dbReference type="ARBA" id="ARBA00022989"/>
    </source>
</evidence>
<dbReference type="GO" id="GO:0016020">
    <property type="term" value="C:membrane"/>
    <property type="evidence" value="ECO:0007669"/>
    <property type="project" value="UniProtKB-SubCell"/>
</dbReference>